<keyword evidence="3" id="KW-0560">Oxidoreductase</keyword>
<accession>A0ABR3GXU3</accession>
<evidence type="ECO:0000313" key="6">
    <source>
        <dbReference type="Proteomes" id="UP001447188"/>
    </source>
</evidence>
<comment type="similarity">
    <text evidence="1">Belongs to the aldo/keto reductase family.</text>
</comment>
<keyword evidence="2" id="KW-0521">NADP</keyword>
<sequence>MADTTQKAEYTRLGSSGLRISNPIVGGMSFGDTRWQPWVTDEAETLPILKAAYDSGINTWDTANVYSNGVSEKIFAKAIKTFNIPRERLVIMTKCYATVGEEPGLLTFTTPGIENRKEYVNQQGLSRKAIFSAVDASLKRLEMDYVDLLQIHRYDNNTPAEETMEALHDLVKSGKVRYIGASSMWTWQFAHLQNTAALNKWTKFISMQNHYSLLYREEEREMIPYCKATGVGLIPWSPLARGNLTRLPSSNNESARSIEDSKRGGMGLATVGTSEVDKAIIKRVHEIAEKKGWSMATVGLAWINSKVAAPIVGMSSVKRVNEALEAVGKKLEPEEVAYLEELYVPRPIVGHS</sequence>
<dbReference type="Pfam" id="PF00248">
    <property type="entry name" value="Aldo_ket_red"/>
    <property type="match status" value="1"/>
</dbReference>
<comment type="caution">
    <text evidence="5">The sequence shown here is derived from an EMBL/GenBank/DDBJ whole genome shotgun (WGS) entry which is preliminary data.</text>
</comment>
<name>A0ABR3GXU3_9PEZI</name>
<organism evidence="5 6">
    <name type="scientific">Discina gigas</name>
    <dbReference type="NCBI Taxonomy" id="1032678"/>
    <lineage>
        <taxon>Eukaryota</taxon>
        <taxon>Fungi</taxon>
        <taxon>Dikarya</taxon>
        <taxon>Ascomycota</taxon>
        <taxon>Pezizomycotina</taxon>
        <taxon>Pezizomycetes</taxon>
        <taxon>Pezizales</taxon>
        <taxon>Discinaceae</taxon>
        <taxon>Discina</taxon>
    </lineage>
</organism>
<dbReference type="SUPFAM" id="SSF51430">
    <property type="entry name" value="NAD(P)-linked oxidoreductase"/>
    <property type="match status" value="1"/>
</dbReference>
<evidence type="ECO:0000256" key="1">
    <source>
        <dbReference type="ARBA" id="ARBA00007905"/>
    </source>
</evidence>
<evidence type="ECO:0000313" key="5">
    <source>
        <dbReference type="EMBL" id="KAL0640406.1"/>
    </source>
</evidence>
<dbReference type="Proteomes" id="UP001447188">
    <property type="component" value="Unassembled WGS sequence"/>
</dbReference>
<evidence type="ECO:0000259" key="4">
    <source>
        <dbReference type="Pfam" id="PF00248"/>
    </source>
</evidence>
<dbReference type="InterPro" id="IPR023210">
    <property type="entry name" value="NADP_OxRdtase_dom"/>
</dbReference>
<dbReference type="PANTHER" id="PTHR43364:SF9">
    <property type="entry name" value="OXIDOREDUCTASE"/>
    <property type="match status" value="1"/>
</dbReference>
<evidence type="ECO:0000256" key="2">
    <source>
        <dbReference type="ARBA" id="ARBA00022857"/>
    </source>
</evidence>
<dbReference type="InterPro" id="IPR050523">
    <property type="entry name" value="AKR_Detox_Biosynth"/>
</dbReference>
<dbReference type="EMBL" id="JBBBZM010000003">
    <property type="protein sequence ID" value="KAL0640406.1"/>
    <property type="molecule type" value="Genomic_DNA"/>
</dbReference>
<feature type="domain" description="NADP-dependent oxidoreductase" evidence="4">
    <location>
        <begin position="24"/>
        <end position="343"/>
    </location>
</feature>
<proteinExistence type="inferred from homology"/>
<dbReference type="Gene3D" id="3.20.20.100">
    <property type="entry name" value="NADP-dependent oxidoreductase domain"/>
    <property type="match status" value="1"/>
</dbReference>
<dbReference type="InterPro" id="IPR036812">
    <property type="entry name" value="NAD(P)_OxRdtase_dom_sf"/>
</dbReference>
<gene>
    <name evidence="5" type="ORF">Q9L58_000373</name>
</gene>
<dbReference type="CDD" id="cd19079">
    <property type="entry name" value="AKR_EcYajO-like"/>
    <property type="match status" value="1"/>
</dbReference>
<dbReference type="PANTHER" id="PTHR43364">
    <property type="entry name" value="NADH-SPECIFIC METHYLGLYOXAL REDUCTASE-RELATED"/>
    <property type="match status" value="1"/>
</dbReference>
<evidence type="ECO:0000256" key="3">
    <source>
        <dbReference type="ARBA" id="ARBA00023002"/>
    </source>
</evidence>
<reference evidence="5 6" key="1">
    <citation type="submission" date="2024-02" db="EMBL/GenBank/DDBJ databases">
        <title>Discinaceae phylogenomics.</title>
        <authorList>
            <person name="Dirks A.C."/>
            <person name="James T.Y."/>
        </authorList>
    </citation>
    <scope>NUCLEOTIDE SEQUENCE [LARGE SCALE GENOMIC DNA]</scope>
    <source>
        <strain evidence="5 6">ACD0624</strain>
    </source>
</reference>
<protein>
    <recommendedName>
        <fullName evidence="4">NADP-dependent oxidoreductase domain-containing protein</fullName>
    </recommendedName>
</protein>
<keyword evidence="6" id="KW-1185">Reference proteome</keyword>